<reference evidence="3 4" key="1">
    <citation type="submission" date="2020-09" db="EMBL/GenBank/DDBJ databases">
        <authorList>
            <person name="Courtine D."/>
        </authorList>
    </citation>
    <scope>NUCLEOTIDE SEQUENCE [LARGE SCALE GENOMIC DNA]</scope>
    <source>
        <strain evidence="3 4">IRI35c</strain>
    </source>
</reference>
<feature type="domain" description="Calcineurin-like phosphoesterase" evidence="2">
    <location>
        <begin position="4"/>
        <end position="154"/>
    </location>
</feature>
<dbReference type="PANTHER" id="PTHR11124">
    <property type="entry name" value="VACUOLAR SORTING PROTEIN VPS29"/>
    <property type="match status" value="1"/>
</dbReference>
<evidence type="ECO:0000313" key="4">
    <source>
        <dbReference type="Proteomes" id="UP000516304"/>
    </source>
</evidence>
<dbReference type="Proteomes" id="UP000516304">
    <property type="component" value="Chromosome TIRI35C"/>
</dbReference>
<gene>
    <name evidence="3" type="ORF">TIRI35C_1666</name>
</gene>
<name>A0A7G2DA74_9EURY</name>
<keyword evidence="3" id="KW-0378">Hydrolase</keyword>
<accession>A0A7G2DA74</accession>
<comment type="similarity">
    <text evidence="1">Belongs to the metallophosphoesterase superfamily. YfcE family.</text>
</comment>
<dbReference type="Gene3D" id="3.60.21.10">
    <property type="match status" value="1"/>
</dbReference>
<keyword evidence="1" id="KW-0479">Metal-binding</keyword>
<comment type="cofactor">
    <cofactor evidence="1">
        <name>a divalent metal cation</name>
        <dbReference type="ChEBI" id="CHEBI:60240"/>
    </cofactor>
</comment>
<dbReference type="SUPFAM" id="SSF56300">
    <property type="entry name" value="Metallo-dependent phosphatases"/>
    <property type="match status" value="1"/>
</dbReference>
<dbReference type="InterPro" id="IPR024654">
    <property type="entry name" value="Calcineurin-like_PHP_lpxH"/>
</dbReference>
<dbReference type="AlphaFoldDB" id="A0A7G2DA74"/>
<evidence type="ECO:0000313" key="3">
    <source>
        <dbReference type="EMBL" id="CAD5244820.1"/>
    </source>
</evidence>
<dbReference type="InterPro" id="IPR000979">
    <property type="entry name" value="Phosphodiesterase_MJ0936/Vps29"/>
</dbReference>
<dbReference type="NCBIfam" id="TIGR00040">
    <property type="entry name" value="yfcE"/>
    <property type="match status" value="1"/>
</dbReference>
<dbReference type="InterPro" id="IPR029052">
    <property type="entry name" value="Metallo-depent_PP-like"/>
</dbReference>
<dbReference type="EC" id="3.1.4.-" evidence="1"/>
<protein>
    <recommendedName>
        <fullName evidence="1">Phosphoesterase</fullName>
        <ecNumber evidence="1">3.1.4.-</ecNumber>
    </recommendedName>
</protein>
<proteinExistence type="inferred from homology"/>
<dbReference type="KEGG" id="tcq:TIRI35C_1666"/>
<dbReference type="Pfam" id="PF12850">
    <property type="entry name" value="Metallophos_2"/>
    <property type="match status" value="1"/>
</dbReference>
<organism evidence="3 4">
    <name type="scientific">Thermococcus camini</name>
    <dbReference type="NCBI Taxonomy" id="2016373"/>
    <lineage>
        <taxon>Archaea</taxon>
        <taxon>Methanobacteriati</taxon>
        <taxon>Methanobacteriota</taxon>
        <taxon>Thermococci</taxon>
        <taxon>Thermococcales</taxon>
        <taxon>Thermococcaceae</taxon>
        <taxon>Thermococcus</taxon>
    </lineage>
</organism>
<sequence>MSVLIAVTSDTHYGDKTRNPPSLLFQHLEEKNPDLILHAGDVTSHELLEELERFAPVVAVRGNADYLNLPEERVIDVDNVVIGLLHGPQFFSLNAQFLTLKALDMGVDLLIFGHTHRFYHDTYSIHGKRVVLLNPGSPTFPRMDSPGFVFLEIKGENIRVERITFW</sequence>
<evidence type="ECO:0000256" key="1">
    <source>
        <dbReference type="RuleBase" id="RU362039"/>
    </source>
</evidence>
<dbReference type="GO" id="GO:0046872">
    <property type="term" value="F:metal ion binding"/>
    <property type="evidence" value="ECO:0007669"/>
    <property type="project" value="UniProtKB-KW"/>
</dbReference>
<dbReference type="EMBL" id="LR881183">
    <property type="protein sequence ID" value="CAD5244820.1"/>
    <property type="molecule type" value="Genomic_DNA"/>
</dbReference>
<dbReference type="GO" id="GO:0016787">
    <property type="term" value="F:hydrolase activity"/>
    <property type="evidence" value="ECO:0007669"/>
    <property type="project" value="UniProtKB-UniRule"/>
</dbReference>
<keyword evidence="4" id="KW-1185">Reference proteome</keyword>
<evidence type="ECO:0000259" key="2">
    <source>
        <dbReference type="Pfam" id="PF12850"/>
    </source>
</evidence>